<gene>
    <name evidence="2" type="ORF">GCM10008960_26250</name>
</gene>
<evidence type="ECO:0000256" key="1">
    <source>
        <dbReference type="SAM" id="MobiDB-lite"/>
    </source>
</evidence>
<sequence length="157" mass="17578">MTQHRHPTPHTRRLGQPLPPADLLHLSTSDPHLTVHTARGPLPVYRFTPLQMALLTGERVPSASHWPEHLKAFLYQYVPLPTLPPGPHPPTGTVHAQGRDPHGLRTWDHTTYQGWPLYLYAHDQPGQPPSGDVPHLFTPVRLDQAPLPGTHHRPHGP</sequence>
<keyword evidence="3" id="KW-1185">Reference proteome</keyword>
<dbReference type="Proteomes" id="UP000644548">
    <property type="component" value="Unassembled WGS sequence"/>
</dbReference>
<accession>A0ABQ2S4Y7</accession>
<dbReference type="RefSeq" id="WP_189073630.1">
    <property type="nucleotide sequence ID" value="NZ_BMQN01000006.1"/>
</dbReference>
<name>A0ABQ2S4Y7_9DEIO</name>
<dbReference type="EMBL" id="BMQN01000006">
    <property type="protein sequence ID" value="GGR98362.1"/>
    <property type="molecule type" value="Genomic_DNA"/>
</dbReference>
<feature type="region of interest" description="Disordered" evidence="1">
    <location>
        <begin position="1"/>
        <end position="22"/>
    </location>
</feature>
<feature type="compositionally biased region" description="Basic residues" evidence="1">
    <location>
        <begin position="1"/>
        <end position="13"/>
    </location>
</feature>
<comment type="caution">
    <text evidence="2">The sequence shown here is derived from an EMBL/GenBank/DDBJ whole genome shotgun (WGS) entry which is preliminary data.</text>
</comment>
<organism evidence="2 3">
    <name type="scientific">Deinococcus sedimenti</name>
    <dbReference type="NCBI Taxonomy" id="1867090"/>
    <lineage>
        <taxon>Bacteria</taxon>
        <taxon>Thermotogati</taxon>
        <taxon>Deinococcota</taxon>
        <taxon>Deinococci</taxon>
        <taxon>Deinococcales</taxon>
        <taxon>Deinococcaceae</taxon>
        <taxon>Deinococcus</taxon>
    </lineage>
</organism>
<protein>
    <submittedName>
        <fullName evidence="2">Uncharacterized protein</fullName>
    </submittedName>
</protein>
<reference evidence="3" key="1">
    <citation type="journal article" date="2019" name="Int. J. Syst. Evol. Microbiol.">
        <title>The Global Catalogue of Microorganisms (GCM) 10K type strain sequencing project: providing services to taxonomists for standard genome sequencing and annotation.</title>
        <authorList>
            <consortium name="The Broad Institute Genomics Platform"/>
            <consortium name="The Broad Institute Genome Sequencing Center for Infectious Disease"/>
            <person name="Wu L."/>
            <person name="Ma J."/>
        </authorList>
    </citation>
    <scope>NUCLEOTIDE SEQUENCE [LARGE SCALE GENOMIC DNA]</scope>
    <source>
        <strain evidence="3">JCM 31405</strain>
    </source>
</reference>
<evidence type="ECO:0000313" key="2">
    <source>
        <dbReference type="EMBL" id="GGR98362.1"/>
    </source>
</evidence>
<proteinExistence type="predicted"/>
<evidence type="ECO:0000313" key="3">
    <source>
        <dbReference type="Proteomes" id="UP000644548"/>
    </source>
</evidence>